<dbReference type="AlphaFoldDB" id="A0A1V0PKR7"/>
<reference evidence="2" key="1">
    <citation type="journal article" date="2017" name="Microbiol. Res.">
        <title>Identification of putative effector genes and their transcripts in three strains related to 'Candidatus Phytoplasma aurantifolia'.</title>
        <authorList>
            <person name="Anabestani A."/>
            <person name="Izadpanah K."/>
            <person name="Abba S."/>
            <person name="Galetto L."/>
            <person name="Ghorbani A."/>
            <person name="Palermo S."/>
            <person name="Siampour M."/>
            <person name="Veratti F."/>
            <person name="Marzachi C."/>
        </authorList>
    </citation>
    <scope>NUCLEOTIDE SEQUENCE</scope>
    <source>
        <strain evidence="2">LWB</strain>
    </source>
</reference>
<accession>A0A1V0PKR7</accession>
<dbReference type="EMBL" id="KY214414">
    <property type="protein sequence ID" value="ARE29784.1"/>
    <property type="molecule type" value="Genomic_DNA"/>
</dbReference>
<evidence type="ECO:0000259" key="1">
    <source>
        <dbReference type="Pfam" id="PF12113"/>
    </source>
</evidence>
<dbReference type="InterPro" id="IPR021970">
    <property type="entry name" value="SVM_signal"/>
</dbReference>
<feature type="domain" description="Sequence-variable mosaic (SVM) signal sequence" evidence="1">
    <location>
        <begin position="1"/>
        <end position="33"/>
    </location>
</feature>
<proteinExistence type="predicted"/>
<protein>
    <submittedName>
        <fullName evidence="2">Putative effector</fullName>
    </submittedName>
</protein>
<sequence length="115" mass="13632">MMKIKNKLHLLPFFLIGYLGLFFLININPVMAMDHNNKDKQIKNYTEVSETELNNFFQLLNRSKKNISEIREKIPHLKNASIKEIEQWACSSDTQQTKNKRLKTIDFDLNQHPKN</sequence>
<evidence type="ECO:0000313" key="2">
    <source>
        <dbReference type="EMBL" id="ARE29784.1"/>
    </source>
</evidence>
<dbReference type="Pfam" id="PF12113">
    <property type="entry name" value="SVM_signal"/>
    <property type="match status" value="1"/>
</dbReference>
<organism evidence="2">
    <name type="scientific">Lime witches'-broom phytoplasma</name>
    <dbReference type="NCBI Taxonomy" id="419492"/>
    <lineage>
        <taxon>Bacteria</taxon>
        <taxon>Bacillati</taxon>
        <taxon>Mycoplasmatota</taxon>
        <taxon>Mollicutes</taxon>
        <taxon>Acholeplasmatales</taxon>
        <taxon>Acholeplasmataceae</taxon>
        <taxon>Candidatus Phytoplasma</taxon>
        <taxon>16SrII (Peanut WB group)</taxon>
    </lineage>
</organism>
<name>A0A1V0PKR7_9MOLU</name>